<organism evidence="1 2">
    <name type="scientific">Hydnum rufescens UP504</name>
    <dbReference type="NCBI Taxonomy" id="1448309"/>
    <lineage>
        <taxon>Eukaryota</taxon>
        <taxon>Fungi</taxon>
        <taxon>Dikarya</taxon>
        <taxon>Basidiomycota</taxon>
        <taxon>Agaricomycotina</taxon>
        <taxon>Agaricomycetes</taxon>
        <taxon>Cantharellales</taxon>
        <taxon>Hydnaceae</taxon>
        <taxon>Hydnum</taxon>
    </lineage>
</organism>
<protein>
    <submittedName>
        <fullName evidence="1">Uncharacterized protein</fullName>
    </submittedName>
</protein>
<evidence type="ECO:0000313" key="2">
    <source>
        <dbReference type="Proteomes" id="UP000886523"/>
    </source>
</evidence>
<dbReference type="AlphaFoldDB" id="A0A9P6APC0"/>
<name>A0A9P6APC0_9AGAM</name>
<sequence length="51" mass="5793">MILNGSREPVYYAQNWPQGPKKCDNWQNYPSGANFSCDTPHFLVQGPFCDA</sequence>
<dbReference type="EMBL" id="MU129036">
    <property type="protein sequence ID" value="KAF9509426.1"/>
    <property type="molecule type" value="Genomic_DNA"/>
</dbReference>
<comment type="caution">
    <text evidence="1">The sequence shown here is derived from an EMBL/GenBank/DDBJ whole genome shotgun (WGS) entry which is preliminary data.</text>
</comment>
<accession>A0A9P6APC0</accession>
<dbReference type="Proteomes" id="UP000886523">
    <property type="component" value="Unassembled WGS sequence"/>
</dbReference>
<proteinExistence type="predicted"/>
<reference evidence="1" key="1">
    <citation type="journal article" date="2020" name="Nat. Commun.">
        <title>Large-scale genome sequencing of mycorrhizal fungi provides insights into the early evolution of symbiotic traits.</title>
        <authorList>
            <person name="Miyauchi S."/>
            <person name="Kiss E."/>
            <person name="Kuo A."/>
            <person name="Drula E."/>
            <person name="Kohler A."/>
            <person name="Sanchez-Garcia M."/>
            <person name="Morin E."/>
            <person name="Andreopoulos B."/>
            <person name="Barry K.W."/>
            <person name="Bonito G."/>
            <person name="Buee M."/>
            <person name="Carver A."/>
            <person name="Chen C."/>
            <person name="Cichocki N."/>
            <person name="Clum A."/>
            <person name="Culley D."/>
            <person name="Crous P.W."/>
            <person name="Fauchery L."/>
            <person name="Girlanda M."/>
            <person name="Hayes R.D."/>
            <person name="Keri Z."/>
            <person name="LaButti K."/>
            <person name="Lipzen A."/>
            <person name="Lombard V."/>
            <person name="Magnuson J."/>
            <person name="Maillard F."/>
            <person name="Murat C."/>
            <person name="Nolan M."/>
            <person name="Ohm R.A."/>
            <person name="Pangilinan J."/>
            <person name="Pereira M.F."/>
            <person name="Perotto S."/>
            <person name="Peter M."/>
            <person name="Pfister S."/>
            <person name="Riley R."/>
            <person name="Sitrit Y."/>
            <person name="Stielow J.B."/>
            <person name="Szollosi G."/>
            <person name="Zifcakova L."/>
            <person name="Stursova M."/>
            <person name="Spatafora J.W."/>
            <person name="Tedersoo L."/>
            <person name="Vaario L.M."/>
            <person name="Yamada A."/>
            <person name="Yan M."/>
            <person name="Wang P."/>
            <person name="Xu J."/>
            <person name="Bruns T."/>
            <person name="Baldrian P."/>
            <person name="Vilgalys R."/>
            <person name="Dunand C."/>
            <person name="Henrissat B."/>
            <person name="Grigoriev I.V."/>
            <person name="Hibbett D."/>
            <person name="Nagy L.G."/>
            <person name="Martin F.M."/>
        </authorList>
    </citation>
    <scope>NUCLEOTIDE SEQUENCE</scope>
    <source>
        <strain evidence="1">UP504</strain>
    </source>
</reference>
<keyword evidence="2" id="KW-1185">Reference proteome</keyword>
<evidence type="ECO:0000313" key="1">
    <source>
        <dbReference type="EMBL" id="KAF9509426.1"/>
    </source>
</evidence>
<gene>
    <name evidence="1" type="ORF">BS47DRAFT_1487991</name>
</gene>